<sequence length="47" mass="5309">RQRELCQWDGCEQAQLVNSMINDADNVNGVGNGQYWVTVTPPSLYTH</sequence>
<feature type="non-terminal residue" evidence="1">
    <location>
        <position position="1"/>
    </location>
</feature>
<dbReference type="AlphaFoldDB" id="A0A9N9N939"/>
<comment type="caution">
    <text evidence="1">The sequence shown here is derived from an EMBL/GenBank/DDBJ whole genome shotgun (WGS) entry which is preliminary data.</text>
</comment>
<proteinExistence type="predicted"/>
<reference evidence="1" key="1">
    <citation type="submission" date="2021-06" db="EMBL/GenBank/DDBJ databases">
        <authorList>
            <person name="Kallberg Y."/>
            <person name="Tangrot J."/>
            <person name="Rosling A."/>
        </authorList>
    </citation>
    <scope>NUCLEOTIDE SEQUENCE</scope>
    <source>
        <strain evidence="1">FL130A</strain>
    </source>
</reference>
<name>A0A9N9N939_9GLOM</name>
<keyword evidence="2" id="KW-1185">Reference proteome</keyword>
<evidence type="ECO:0000313" key="1">
    <source>
        <dbReference type="EMBL" id="CAG8715493.1"/>
    </source>
</evidence>
<organism evidence="1 2">
    <name type="scientific">Ambispora leptoticha</name>
    <dbReference type="NCBI Taxonomy" id="144679"/>
    <lineage>
        <taxon>Eukaryota</taxon>
        <taxon>Fungi</taxon>
        <taxon>Fungi incertae sedis</taxon>
        <taxon>Mucoromycota</taxon>
        <taxon>Glomeromycotina</taxon>
        <taxon>Glomeromycetes</taxon>
        <taxon>Archaeosporales</taxon>
        <taxon>Ambisporaceae</taxon>
        <taxon>Ambispora</taxon>
    </lineage>
</organism>
<accession>A0A9N9N939</accession>
<dbReference type="EMBL" id="CAJVPS010024138">
    <property type="protein sequence ID" value="CAG8715493.1"/>
    <property type="molecule type" value="Genomic_DNA"/>
</dbReference>
<dbReference type="Proteomes" id="UP000789508">
    <property type="component" value="Unassembled WGS sequence"/>
</dbReference>
<protein>
    <submittedName>
        <fullName evidence="1">6220_t:CDS:1</fullName>
    </submittedName>
</protein>
<gene>
    <name evidence="1" type="ORF">ALEPTO_LOCUS12059</name>
</gene>
<evidence type="ECO:0000313" key="2">
    <source>
        <dbReference type="Proteomes" id="UP000789508"/>
    </source>
</evidence>